<evidence type="ECO:0000313" key="1">
    <source>
        <dbReference type="EMBL" id="GCE26421.1"/>
    </source>
</evidence>
<name>A0A402B4Z9_9CHLR</name>
<accession>A0A402B4Z9</accession>
<dbReference type="EMBL" id="BIFT01000001">
    <property type="protein sequence ID" value="GCE26421.1"/>
    <property type="molecule type" value="Genomic_DNA"/>
</dbReference>
<gene>
    <name evidence="1" type="ORF">KDA_19050</name>
</gene>
<comment type="caution">
    <text evidence="1">The sequence shown here is derived from an EMBL/GenBank/DDBJ whole genome shotgun (WGS) entry which is preliminary data.</text>
</comment>
<reference evidence="2" key="1">
    <citation type="submission" date="2018-12" db="EMBL/GenBank/DDBJ databases">
        <title>Tengunoibacter tsumagoiensis gen. nov., sp. nov., Dictyobacter kobayashii sp. nov., D. alpinus sp. nov., and D. joshuensis sp. nov. and description of Dictyobacteraceae fam. nov. within the order Ktedonobacterales isolated from Tengu-no-mugimeshi.</title>
        <authorList>
            <person name="Wang C.M."/>
            <person name="Zheng Y."/>
            <person name="Sakai Y."/>
            <person name="Toyoda A."/>
            <person name="Minakuchi Y."/>
            <person name="Abe K."/>
            <person name="Yokota A."/>
            <person name="Yabe S."/>
        </authorList>
    </citation>
    <scope>NUCLEOTIDE SEQUENCE [LARGE SCALE GENOMIC DNA]</scope>
    <source>
        <strain evidence="2">Uno16</strain>
    </source>
</reference>
<organism evidence="1 2">
    <name type="scientific">Dictyobacter alpinus</name>
    <dbReference type="NCBI Taxonomy" id="2014873"/>
    <lineage>
        <taxon>Bacteria</taxon>
        <taxon>Bacillati</taxon>
        <taxon>Chloroflexota</taxon>
        <taxon>Ktedonobacteria</taxon>
        <taxon>Ktedonobacterales</taxon>
        <taxon>Dictyobacteraceae</taxon>
        <taxon>Dictyobacter</taxon>
    </lineage>
</organism>
<sequence length="59" mass="6855">MNIERCLDSWLVKKDTGHRGHGEGSITQCKDGRFQIMITLESGQRKYYYADSKKEAMRS</sequence>
<evidence type="ECO:0000313" key="2">
    <source>
        <dbReference type="Proteomes" id="UP000287171"/>
    </source>
</evidence>
<protein>
    <submittedName>
        <fullName evidence="1">Uncharacterized protein</fullName>
    </submittedName>
</protein>
<proteinExistence type="predicted"/>
<dbReference type="Proteomes" id="UP000287171">
    <property type="component" value="Unassembled WGS sequence"/>
</dbReference>
<dbReference type="AlphaFoldDB" id="A0A402B4Z9"/>
<keyword evidence="2" id="KW-1185">Reference proteome</keyword>